<reference evidence="4" key="1">
    <citation type="journal article" date="2023" name="Mar. Drugs">
        <title>Gemmata algarum, a Novel Planctomycete Isolated from an Algal Mat, Displays Antimicrobial Activity.</title>
        <authorList>
            <person name="Kumar G."/>
            <person name="Kallscheuer N."/>
            <person name="Kashif M."/>
            <person name="Ahamad S."/>
            <person name="Jagadeeshwari U."/>
            <person name="Pannikurungottu S."/>
            <person name="Haufschild T."/>
            <person name="Kabuu M."/>
            <person name="Sasikala C."/>
            <person name="Jogler C."/>
            <person name="Ramana C."/>
        </authorList>
    </citation>
    <scope>NUCLEOTIDE SEQUENCE [LARGE SCALE GENOMIC DNA]</scope>
    <source>
        <strain evidence="4">JC673</strain>
    </source>
</reference>
<feature type="chain" id="PRO_5047455663" evidence="1">
    <location>
        <begin position="21"/>
        <end position="428"/>
    </location>
</feature>
<dbReference type="RefSeq" id="WP_320686944.1">
    <property type="nucleotide sequence ID" value="NZ_JAXBLV010000178.1"/>
</dbReference>
<name>A0ABU5F3A4_9BACT</name>
<proteinExistence type="predicted"/>
<dbReference type="Proteomes" id="UP001272242">
    <property type="component" value="Unassembled WGS sequence"/>
</dbReference>
<feature type="signal peptide" evidence="1">
    <location>
        <begin position="1"/>
        <end position="20"/>
    </location>
</feature>
<dbReference type="Gene3D" id="2.130.10.10">
    <property type="entry name" value="YVTN repeat-like/Quinoprotein amine dehydrogenase"/>
    <property type="match status" value="1"/>
</dbReference>
<dbReference type="Pfam" id="PF13360">
    <property type="entry name" value="PQQ_2"/>
    <property type="match status" value="1"/>
</dbReference>
<keyword evidence="4" id="KW-1185">Reference proteome</keyword>
<dbReference type="PANTHER" id="PTHR34512">
    <property type="entry name" value="CELL SURFACE PROTEIN"/>
    <property type="match status" value="1"/>
</dbReference>
<dbReference type="SUPFAM" id="SSF50998">
    <property type="entry name" value="Quinoprotein alcohol dehydrogenase-like"/>
    <property type="match status" value="1"/>
</dbReference>
<dbReference type="InterPro" id="IPR011047">
    <property type="entry name" value="Quinoprotein_ADH-like_sf"/>
</dbReference>
<dbReference type="SMART" id="SM00564">
    <property type="entry name" value="PQQ"/>
    <property type="match status" value="3"/>
</dbReference>
<organism evidence="3 4">
    <name type="scientific">Gemmata algarum</name>
    <dbReference type="NCBI Taxonomy" id="2975278"/>
    <lineage>
        <taxon>Bacteria</taxon>
        <taxon>Pseudomonadati</taxon>
        <taxon>Planctomycetota</taxon>
        <taxon>Planctomycetia</taxon>
        <taxon>Gemmatales</taxon>
        <taxon>Gemmataceae</taxon>
        <taxon>Gemmata</taxon>
    </lineage>
</organism>
<dbReference type="InterPro" id="IPR018391">
    <property type="entry name" value="PQQ_b-propeller_rpt"/>
</dbReference>
<dbReference type="EMBL" id="JAXBLV010000178">
    <property type="protein sequence ID" value="MDY3560354.1"/>
    <property type="molecule type" value="Genomic_DNA"/>
</dbReference>
<dbReference type="InterPro" id="IPR002372">
    <property type="entry name" value="PQQ_rpt_dom"/>
</dbReference>
<feature type="domain" description="Pyrrolo-quinoline quinone repeat" evidence="2">
    <location>
        <begin position="104"/>
        <end position="339"/>
    </location>
</feature>
<accession>A0ABU5F3A4</accession>
<dbReference type="PANTHER" id="PTHR34512:SF30">
    <property type="entry name" value="OUTER MEMBRANE PROTEIN ASSEMBLY FACTOR BAMB"/>
    <property type="match status" value="1"/>
</dbReference>
<evidence type="ECO:0000313" key="4">
    <source>
        <dbReference type="Proteomes" id="UP001272242"/>
    </source>
</evidence>
<evidence type="ECO:0000259" key="2">
    <source>
        <dbReference type="Pfam" id="PF13360"/>
    </source>
</evidence>
<sequence length="428" mass="45615">MPLRLATLCALLSTTVAAGADWPAFRGPNRDGLSPETGLLKQWPKDGPKQLWTAKNLGLGFGTPSFADGKIFGTGTRDGKEGVWALKESDGTELWFTAFADAKQVARQTNGPGSTPTYHQGKLLAVSLGGTLVCLEAGTGKEIWKKDYVADFGGSVPTWGYNDSVLVDGDTVICAPCGSKAAVAALKLATGETVWKTELRAGGGGGYSSPIKATFNKTPMYVVLLGDQSGVVGVDTKTGKVLWQYKNKPAAGGVAQIPVPIVKDDLVWVSCSYNGGSALLQITPTATGFEAKELKAYKKPELNNHHGGMVLVGDYIYFGHNQNDGNPVCVELKTGEIKWGPERNPAGGQRSAAVLYADGRLYFRYENGVMVLIEPDPTGLKVVSSFKLPPADQRSHAQSWPHPVIVGGKLYVRDQTVMYCYDVKAGAK</sequence>
<gene>
    <name evidence="3" type="ORF">R5W23_001588</name>
</gene>
<keyword evidence="1" id="KW-0732">Signal</keyword>
<protein>
    <submittedName>
        <fullName evidence="3">PQQ-like beta-propeller repeat protein</fullName>
    </submittedName>
</protein>
<evidence type="ECO:0000313" key="3">
    <source>
        <dbReference type="EMBL" id="MDY3560354.1"/>
    </source>
</evidence>
<evidence type="ECO:0000256" key="1">
    <source>
        <dbReference type="SAM" id="SignalP"/>
    </source>
</evidence>
<comment type="caution">
    <text evidence="3">The sequence shown here is derived from an EMBL/GenBank/DDBJ whole genome shotgun (WGS) entry which is preliminary data.</text>
</comment>
<dbReference type="InterPro" id="IPR015943">
    <property type="entry name" value="WD40/YVTN_repeat-like_dom_sf"/>
</dbReference>